<reference evidence="2" key="1">
    <citation type="submission" date="2014-10" db="EMBL/GenBank/DDBJ databases">
        <title>Genome sequencing of Vitellibacter sp. D-24.</title>
        <authorList>
            <person name="Thevarajoo S."/>
            <person name="Selvaratnam C."/>
            <person name="Goh K.M."/>
            <person name="Chong C.S."/>
        </authorList>
    </citation>
    <scope>NUCLEOTIDE SEQUENCE [LARGE SCALE GENOMIC DNA]</scope>
    <source>
        <strain evidence="2">D-24</strain>
    </source>
</reference>
<accession>A0A137RGX8</accession>
<dbReference type="AlphaFoldDB" id="A0A137RGX8"/>
<evidence type="ECO:0000313" key="2">
    <source>
        <dbReference type="Proteomes" id="UP000070138"/>
    </source>
</evidence>
<evidence type="ECO:0000313" key="1">
    <source>
        <dbReference type="EMBL" id="KXN98745.1"/>
    </source>
</evidence>
<sequence length="60" mass="7542">MYNWFRKKSRIEQLKERYRLLMKRSFELSSKDPEKSEKAHQQADRIFQEIQYLSFRKADK</sequence>
<dbReference type="OrthoDB" id="1453278at2"/>
<organism evidence="1 2">
    <name type="scientific">Aequorivita aquimaris</name>
    <dbReference type="NCBI Taxonomy" id="1548749"/>
    <lineage>
        <taxon>Bacteria</taxon>
        <taxon>Pseudomonadati</taxon>
        <taxon>Bacteroidota</taxon>
        <taxon>Flavobacteriia</taxon>
        <taxon>Flavobacteriales</taxon>
        <taxon>Flavobacteriaceae</taxon>
        <taxon>Aequorivita</taxon>
    </lineage>
</organism>
<protein>
    <recommendedName>
        <fullName evidence="3">Lacal_2735 family protein</fullName>
    </recommendedName>
</protein>
<keyword evidence="2" id="KW-1185">Reference proteome</keyword>
<evidence type="ECO:0008006" key="3">
    <source>
        <dbReference type="Google" id="ProtNLM"/>
    </source>
</evidence>
<dbReference type="Proteomes" id="UP000070138">
    <property type="component" value="Unassembled WGS sequence"/>
</dbReference>
<reference evidence="1 2" key="2">
    <citation type="journal article" date="2016" name="Int. J. Syst. Evol. Microbiol.">
        <title>Vitellibacter aquimaris sp. nov., a marine bacterium isolated from seawater.</title>
        <authorList>
            <person name="Thevarajoo S."/>
            <person name="Selvaratnam C."/>
            <person name="Goh K.M."/>
            <person name="Hong K.W."/>
            <person name="Chan X.Y."/>
            <person name="Chan K.G."/>
            <person name="Chong C.S."/>
        </authorList>
    </citation>
    <scope>NUCLEOTIDE SEQUENCE [LARGE SCALE GENOMIC DNA]</scope>
    <source>
        <strain evidence="1 2">D-24</strain>
    </source>
</reference>
<dbReference type="EMBL" id="JRWG01000005">
    <property type="protein sequence ID" value="KXN98745.1"/>
    <property type="molecule type" value="Genomic_DNA"/>
</dbReference>
<dbReference type="NCBIfam" id="NF033487">
    <property type="entry name" value="Lacal_2735_fam"/>
    <property type="match status" value="1"/>
</dbReference>
<dbReference type="InterPro" id="IPR045493">
    <property type="entry name" value="DUF6435"/>
</dbReference>
<gene>
    <name evidence="1" type="ORF">LS48_09295</name>
</gene>
<name>A0A137RGX8_9FLAO</name>
<comment type="caution">
    <text evidence="1">The sequence shown here is derived from an EMBL/GenBank/DDBJ whole genome shotgun (WGS) entry which is preliminary data.</text>
</comment>
<proteinExistence type="predicted"/>